<dbReference type="EMBL" id="JAAVMX010000015">
    <property type="protein sequence ID" value="KAF4503785.1"/>
    <property type="molecule type" value="Genomic_DNA"/>
</dbReference>
<name>A0A8H4PMJ3_9HYPO</name>
<dbReference type="InterPro" id="IPR029058">
    <property type="entry name" value="AB_hydrolase_fold"/>
</dbReference>
<organism evidence="1 2">
    <name type="scientific">Ophiocordyceps sinensis</name>
    <dbReference type="NCBI Taxonomy" id="72228"/>
    <lineage>
        <taxon>Eukaryota</taxon>
        <taxon>Fungi</taxon>
        <taxon>Dikarya</taxon>
        <taxon>Ascomycota</taxon>
        <taxon>Pezizomycotina</taxon>
        <taxon>Sordariomycetes</taxon>
        <taxon>Hypocreomycetidae</taxon>
        <taxon>Hypocreales</taxon>
        <taxon>Ophiocordycipitaceae</taxon>
        <taxon>Ophiocordyceps</taxon>
    </lineage>
</organism>
<gene>
    <name evidence="1" type="ORF">G6O67_008881</name>
</gene>
<proteinExistence type="predicted"/>
<comment type="caution">
    <text evidence="1">The sequence shown here is derived from an EMBL/GenBank/DDBJ whole genome shotgun (WGS) entry which is preliminary data.</text>
</comment>
<dbReference type="PANTHER" id="PTHR12265:SF14">
    <property type="entry name" value="INDOLE-DITERPENE BIOSYNTHESIS PROTEIN PAXU"/>
    <property type="match status" value="1"/>
</dbReference>
<evidence type="ECO:0008006" key="3">
    <source>
        <dbReference type="Google" id="ProtNLM"/>
    </source>
</evidence>
<dbReference type="PANTHER" id="PTHR12265">
    <property type="entry name" value="TRANSMEMBRANE PROTEIN 53"/>
    <property type="match status" value="1"/>
</dbReference>
<dbReference type="InterPro" id="IPR008547">
    <property type="entry name" value="DUF829_TMEM53"/>
</dbReference>
<dbReference type="OrthoDB" id="77878at2759"/>
<keyword evidence="2" id="KW-1185">Reference proteome</keyword>
<evidence type="ECO:0000313" key="2">
    <source>
        <dbReference type="Proteomes" id="UP000557566"/>
    </source>
</evidence>
<reference evidence="1 2" key="1">
    <citation type="journal article" date="2020" name="Genome Biol. Evol.">
        <title>A new high-quality draft genome assembly of the Chinese cordyceps Ophiocordyceps sinensis.</title>
        <authorList>
            <person name="Shu R."/>
            <person name="Zhang J."/>
            <person name="Meng Q."/>
            <person name="Zhang H."/>
            <person name="Zhou G."/>
            <person name="Li M."/>
            <person name="Wu P."/>
            <person name="Zhao Y."/>
            <person name="Chen C."/>
            <person name="Qin Q."/>
        </authorList>
    </citation>
    <scope>NUCLEOTIDE SEQUENCE [LARGE SCALE GENOMIC DNA]</scope>
    <source>
        <strain evidence="1 2">IOZ07</strain>
    </source>
</reference>
<dbReference type="AlphaFoldDB" id="A0A8H4PMJ3"/>
<dbReference type="SUPFAM" id="SSF53474">
    <property type="entry name" value="alpha/beta-Hydrolases"/>
    <property type="match status" value="1"/>
</dbReference>
<sequence>MSHTGLTYYAATAYAYQRARNRFLPHRLLVLDSAPGYTHVTPSSLIRASRSLTLKMSGKFPGAVAAARIAYFVIGCVTDMFLRIMGWENIGCWSRRAANNEKYEAKEARRLYMYSKEDDIIPWDEIELHLAEARDRGWEAEAELFHGSGHVGHMRQSPEQYWTAVGSAWRRAVEGVDEAKL</sequence>
<dbReference type="Pfam" id="PF05705">
    <property type="entry name" value="DUF829"/>
    <property type="match status" value="1"/>
</dbReference>
<evidence type="ECO:0000313" key="1">
    <source>
        <dbReference type="EMBL" id="KAF4503785.1"/>
    </source>
</evidence>
<dbReference type="Proteomes" id="UP000557566">
    <property type="component" value="Unassembled WGS sequence"/>
</dbReference>
<protein>
    <recommendedName>
        <fullName evidence="3">PaxU</fullName>
    </recommendedName>
</protein>
<accession>A0A8H4PMJ3</accession>